<dbReference type="PROSITE" id="PS50865">
    <property type="entry name" value="ZF_MYND_2"/>
    <property type="match status" value="1"/>
</dbReference>
<sequence length="549" mass="61742">MSNLADKRMITLREVPGKGEGLIATRKILKGTRILSEEPIIRVPEDTPDSPALRASIRRQVDALTSDQRRAFLALCNIYPGDAASKYVGIIRTNALPIDTGSGIFLDACRINHACDNNAQKSWNEAIKRHTVHALRDIDKGEEITITYVGVLTNRRTRQEALRKKFKFTCSCRLCSLPPPLSAESDRRLNEILELDGRIGKDGLMGILSDPKRILRYVDRQVQVYNEQGPDDAGLPRAFFDAAQITAAHGDLARARVFTERAAAGWLVLEGDDSPSVLKTKQLARNPSSHDTYGNSAAWKTAVDDVPQGLDSNEFEDWLWKREKKIEPQQTGGFRSQVTFPSFLQLPNEIVIDDGFFESRDGVNYRPRRHWCLLAEIVDFAKLVRLQMEIKDATGKTIPLFFYTDGRGSEIAPSQICKGYTIAVLYAQQHAFAFSEPGIRHEDPTLVKIFPLSLGNLLALSDRVQIFSTEMNGMRTCHGCDRQAKSLKKCGKCSLFWYCNGACQKVAWVEKDHKTDCKLLRDGDLKGLFSLNWDDFQDFVRFPLARSGQ</sequence>
<keyword evidence="1" id="KW-0479">Metal-binding</keyword>
<dbReference type="SMART" id="SM00317">
    <property type="entry name" value="SET"/>
    <property type="match status" value="1"/>
</dbReference>
<evidence type="ECO:0008006" key="9">
    <source>
        <dbReference type="Google" id="ProtNLM"/>
    </source>
</evidence>
<keyword evidence="2 4" id="KW-0863">Zinc-finger</keyword>
<accession>A0A8K0S2C7</accession>
<dbReference type="GO" id="GO:0008270">
    <property type="term" value="F:zinc ion binding"/>
    <property type="evidence" value="ECO:0007669"/>
    <property type="project" value="UniProtKB-KW"/>
</dbReference>
<evidence type="ECO:0000313" key="7">
    <source>
        <dbReference type="EMBL" id="KAH7246564.1"/>
    </source>
</evidence>
<dbReference type="SUPFAM" id="SSF144232">
    <property type="entry name" value="HIT/MYND zinc finger-like"/>
    <property type="match status" value="1"/>
</dbReference>
<dbReference type="PROSITE" id="PS50280">
    <property type="entry name" value="SET"/>
    <property type="match status" value="1"/>
</dbReference>
<evidence type="ECO:0000256" key="1">
    <source>
        <dbReference type="ARBA" id="ARBA00022723"/>
    </source>
</evidence>
<keyword evidence="3" id="KW-0862">Zinc</keyword>
<feature type="domain" description="MYND-type" evidence="6">
    <location>
        <begin position="477"/>
        <end position="517"/>
    </location>
</feature>
<evidence type="ECO:0000256" key="3">
    <source>
        <dbReference type="ARBA" id="ARBA00022833"/>
    </source>
</evidence>
<dbReference type="InterPro" id="IPR001214">
    <property type="entry name" value="SET_dom"/>
</dbReference>
<dbReference type="Gene3D" id="2.170.270.10">
    <property type="entry name" value="SET domain"/>
    <property type="match status" value="1"/>
</dbReference>
<gene>
    <name evidence="7" type="ORF">BKA59DRAFT_439188</name>
</gene>
<dbReference type="AlphaFoldDB" id="A0A8K0S2C7"/>
<evidence type="ECO:0000259" key="5">
    <source>
        <dbReference type="PROSITE" id="PS50280"/>
    </source>
</evidence>
<dbReference type="InterPro" id="IPR002893">
    <property type="entry name" value="Znf_MYND"/>
</dbReference>
<dbReference type="OrthoDB" id="265717at2759"/>
<proteinExistence type="predicted"/>
<dbReference type="Pfam" id="PF00856">
    <property type="entry name" value="SET"/>
    <property type="match status" value="1"/>
</dbReference>
<dbReference type="SUPFAM" id="SSF82199">
    <property type="entry name" value="SET domain"/>
    <property type="match status" value="1"/>
</dbReference>
<evidence type="ECO:0000259" key="6">
    <source>
        <dbReference type="PROSITE" id="PS50865"/>
    </source>
</evidence>
<evidence type="ECO:0000313" key="8">
    <source>
        <dbReference type="Proteomes" id="UP000813427"/>
    </source>
</evidence>
<dbReference type="EMBL" id="JAGPXF010000004">
    <property type="protein sequence ID" value="KAH7246564.1"/>
    <property type="molecule type" value="Genomic_DNA"/>
</dbReference>
<dbReference type="PANTHER" id="PTHR47332">
    <property type="entry name" value="SET DOMAIN-CONTAINING PROTEIN 5"/>
    <property type="match status" value="1"/>
</dbReference>
<dbReference type="PANTHER" id="PTHR47332:SF2">
    <property type="entry name" value="SET-6"/>
    <property type="match status" value="1"/>
</dbReference>
<dbReference type="Pfam" id="PF01753">
    <property type="entry name" value="zf-MYND"/>
    <property type="match status" value="1"/>
</dbReference>
<reference evidence="7" key="1">
    <citation type="journal article" date="2021" name="Nat. Commun.">
        <title>Genetic determinants of endophytism in the Arabidopsis root mycobiome.</title>
        <authorList>
            <person name="Mesny F."/>
            <person name="Miyauchi S."/>
            <person name="Thiergart T."/>
            <person name="Pickel B."/>
            <person name="Atanasova L."/>
            <person name="Karlsson M."/>
            <person name="Huettel B."/>
            <person name="Barry K.W."/>
            <person name="Haridas S."/>
            <person name="Chen C."/>
            <person name="Bauer D."/>
            <person name="Andreopoulos W."/>
            <person name="Pangilinan J."/>
            <person name="LaButti K."/>
            <person name="Riley R."/>
            <person name="Lipzen A."/>
            <person name="Clum A."/>
            <person name="Drula E."/>
            <person name="Henrissat B."/>
            <person name="Kohler A."/>
            <person name="Grigoriev I.V."/>
            <person name="Martin F.M."/>
            <person name="Hacquard S."/>
        </authorList>
    </citation>
    <scope>NUCLEOTIDE SEQUENCE</scope>
    <source>
        <strain evidence="7">MPI-SDFR-AT-0068</strain>
    </source>
</reference>
<dbReference type="Gene3D" id="6.10.140.2220">
    <property type="match status" value="1"/>
</dbReference>
<comment type="caution">
    <text evidence="7">The sequence shown here is derived from an EMBL/GenBank/DDBJ whole genome shotgun (WGS) entry which is preliminary data.</text>
</comment>
<dbReference type="CDD" id="cd20071">
    <property type="entry name" value="SET_SMYD"/>
    <property type="match status" value="1"/>
</dbReference>
<evidence type="ECO:0000256" key="4">
    <source>
        <dbReference type="PROSITE-ProRule" id="PRU00134"/>
    </source>
</evidence>
<dbReference type="InterPro" id="IPR046341">
    <property type="entry name" value="SET_dom_sf"/>
</dbReference>
<dbReference type="PROSITE" id="PS01360">
    <property type="entry name" value="ZF_MYND_1"/>
    <property type="match status" value="1"/>
</dbReference>
<evidence type="ECO:0000256" key="2">
    <source>
        <dbReference type="ARBA" id="ARBA00022771"/>
    </source>
</evidence>
<dbReference type="InterPro" id="IPR053185">
    <property type="entry name" value="SET_domain_protein"/>
</dbReference>
<keyword evidence="8" id="KW-1185">Reference proteome</keyword>
<name>A0A8K0S2C7_9HYPO</name>
<organism evidence="7 8">
    <name type="scientific">Fusarium tricinctum</name>
    <dbReference type="NCBI Taxonomy" id="61284"/>
    <lineage>
        <taxon>Eukaryota</taxon>
        <taxon>Fungi</taxon>
        <taxon>Dikarya</taxon>
        <taxon>Ascomycota</taxon>
        <taxon>Pezizomycotina</taxon>
        <taxon>Sordariomycetes</taxon>
        <taxon>Hypocreomycetidae</taxon>
        <taxon>Hypocreales</taxon>
        <taxon>Nectriaceae</taxon>
        <taxon>Fusarium</taxon>
        <taxon>Fusarium tricinctum species complex</taxon>
    </lineage>
</organism>
<feature type="domain" description="SET" evidence="5">
    <location>
        <begin position="8"/>
        <end position="149"/>
    </location>
</feature>
<dbReference type="Proteomes" id="UP000813427">
    <property type="component" value="Unassembled WGS sequence"/>
</dbReference>
<protein>
    <recommendedName>
        <fullName evidence="9">Suppressor of anucleate metulae protein B</fullName>
    </recommendedName>
</protein>